<keyword evidence="2" id="KW-1185">Reference proteome</keyword>
<protein>
    <submittedName>
        <fullName evidence="1">Choline dehydrogenase</fullName>
    </submittedName>
</protein>
<dbReference type="Proteomes" id="UP000799755">
    <property type="component" value="Unassembled WGS sequence"/>
</dbReference>
<evidence type="ECO:0000313" key="2">
    <source>
        <dbReference type="Proteomes" id="UP000799755"/>
    </source>
</evidence>
<proteinExistence type="predicted"/>
<organism evidence="1 2">
    <name type="scientific">Lindgomyces ingoldianus</name>
    <dbReference type="NCBI Taxonomy" id="673940"/>
    <lineage>
        <taxon>Eukaryota</taxon>
        <taxon>Fungi</taxon>
        <taxon>Dikarya</taxon>
        <taxon>Ascomycota</taxon>
        <taxon>Pezizomycotina</taxon>
        <taxon>Dothideomycetes</taxon>
        <taxon>Pleosporomycetidae</taxon>
        <taxon>Pleosporales</taxon>
        <taxon>Lindgomycetaceae</taxon>
        <taxon>Lindgomyces</taxon>
    </lineage>
</organism>
<name>A0ACB6R360_9PLEO</name>
<dbReference type="EMBL" id="MU003499">
    <property type="protein sequence ID" value="KAF2473694.1"/>
    <property type="molecule type" value="Genomic_DNA"/>
</dbReference>
<evidence type="ECO:0000313" key="1">
    <source>
        <dbReference type="EMBL" id="KAF2473694.1"/>
    </source>
</evidence>
<reference evidence="1" key="1">
    <citation type="journal article" date="2020" name="Stud. Mycol.">
        <title>101 Dothideomycetes genomes: a test case for predicting lifestyles and emergence of pathogens.</title>
        <authorList>
            <person name="Haridas S."/>
            <person name="Albert R."/>
            <person name="Binder M."/>
            <person name="Bloem J."/>
            <person name="Labutti K."/>
            <person name="Salamov A."/>
            <person name="Andreopoulos B."/>
            <person name="Baker S."/>
            <person name="Barry K."/>
            <person name="Bills G."/>
            <person name="Bluhm B."/>
            <person name="Cannon C."/>
            <person name="Castanera R."/>
            <person name="Culley D."/>
            <person name="Daum C."/>
            <person name="Ezra D."/>
            <person name="Gonzalez J."/>
            <person name="Henrissat B."/>
            <person name="Kuo A."/>
            <person name="Liang C."/>
            <person name="Lipzen A."/>
            <person name="Lutzoni F."/>
            <person name="Magnuson J."/>
            <person name="Mondo S."/>
            <person name="Nolan M."/>
            <person name="Ohm R."/>
            <person name="Pangilinan J."/>
            <person name="Park H.-J."/>
            <person name="Ramirez L."/>
            <person name="Alfaro M."/>
            <person name="Sun H."/>
            <person name="Tritt A."/>
            <person name="Yoshinaga Y."/>
            <person name="Zwiers L.-H."/>
            <person name="Turgeon B."/>
            <person name="Goodwin S."/>
            <person name="Spatafora J."/>
            <person name="Crous P."/>
            <person name="Grigoriev I."/>
        </authorList>
    </citation>
    <scope>NUCLEOTIDE SEQUENCE</scope>
    <source>
        <strain evidence="1">ATCC 200398</strain>
    </source>
</reference>
<comment type="caution">
    <text evidence="1">The sequence shown here is derived from an EMBL/GenBank/DDBJ whole genome shotgun (WGS) entry which is preliminary data.</text>
</comment>
<gene>
    <name evidence="1" type="ORF">BDR25DRAFT_386544</name>
</gene>
<sequence length="565" mass="61906">MANTFDFIIVGGGTAGCRLANKLANAASRPSVLIVEAGGQPEGDTLRAPFHRYTPAFTRPDLDHGHVSIPEKELNGRTIQYTRGKGLGGSSILNFAVYLWGSQEDYNRWAELVGDDSWKWEHVKKAYQDIENFDYLGSNQYSDLARPDPKEHGHDGMVKVCLPPVLEKGVIPVMEALANHGETMTLDFNTGNPIGVGVFPSTYSVEGRTTSATAHLVNLPDNLTIWTDAAVHKLVMEGTKVVGIETADGRTATSGKDVIICGGAIDTPKILLLNGIGPANELESLGIKVVKDLPGVGKRLHDHIMTFLACEVDATENDRYAFETSESMILEADVLWKKDRTGTFALHHSTLWGGFLKIPGLEEFPEYKALDKGVQEFLARDTVPTYEFISHCLLFPPGTVLPAGSTYLTAVAFLMNAQSEGSVTLRSADPEDKLEINMGYLKHPYDRRVLKEAIRETWTKVFDNPELKKRIKGRIYGPESLSDDDILAFMKDATGTVWHANGTAKMGKKGDPFACVDSDFKVFGIDGLRVADLSICPLTTNNHTQATAYLVGQMAAEKLIAEYKL</sequence>
<accession>A0ACB6R360</accession>